<accession>A0A1I8Q995</accession>
<name>A0A1I8Q995_STOCA</name>
<dbReference type="EnsemblMetazoa" id="SCAU015065-RA">
    <property type="protein sequence ID" value="SCAU015065-PA"/>
    <property type="gene ID" value="SCAU015065"/>
</dbReference>
<keyword evidence="9" id="KW-0732">Signal</keyword>
<evidence type="ECO:0000256" key="6">
    <source>
        <dbReference type="ARBA" id="ARBA00023170"/>
    </source>
</evidence>
<feature type="transmembrane region" description="Helical" evidence="8">
    <location>
        <begin position="359"/>
        <end position="379"/>
    </location>
</feature>
<keyword evidence="4 8" id="KW-1133">Transmembrane helix</keyword>
<dbReference type="Proteomes" id="UP000095300">
    <property type="component" value="Unassembled WGS sequence"/>
</dbReference>
<dbReference type="PANTHER" id="PTHR42643">
    <property type="entry name" value="IONOTROPIC RECEPTOR 20A-RELATED"/>
    <property type="match status" value="1"/>
</dbReference>
<dbReference type="InterPro" id="IPR052192">
    <property type="entry name" value="Insect_Ionotropic_Sensory_Rcpt"/>
</dbReference>
<dbReference type="VEuPathDB" id="VectorBase:SCAU015065"/>
<evidence type="ECO:0000256" key="5">
    <source>
        <dbReference type="ARBA" id="ARBA00023136"/>
    </source>
</evidence>
<feature type="transmembrane region" description="Helical" evidence="8">
    <location>
        <begin position="319"/>
        <end position="347"/>
    </location>
</feature>
<sequence>MSSHSIALCGLLLTISFQRGQSKTTGFAIENYQKNHREMVYGNLLKHIYKEQEFGSILLVHQTSIGDISLKAFLQLDLPKVILTSPVQKTFCYKDFYNSEIVVVWLISYSLNTTNAIKKAGEILNYMRQTRILVIGEMIAEEEYFKLQLLKELELQKMTNVLLIFSHPQSQSLQHFTLQPYPEYHWLRWQHSLYFNKNWKNLQNKTLKTYVDQTPSRALVYTDAEGALQMSGFVAKFILLFAELVSKYDASLSMFYALEVGNKTIYTLINAMVSENLLDIPIALAALAAPTQRNVTDFYELNQLFIIVPLAQPLSVQQIYGVLLNGIFSMSIVLGFLVFSIAHSVLAYAQQQQHLRRNCLDVVFNVKILSGVLGLAIWARPKPKLSLKLFFILLGYFGLNISTLFGANFKTLMTTPPYGRQIRNNEDLLHSSVRLLALAGDPVLVDPKLLPLKPIYALTNNLTEVHETRKVLNISYCYGVTTATYNLLERQQKYYYSRPTFFAPEDLILYSMMPWGFQLQHNSPYKEPMNRLIHQVHAGGLMQAWHDFLFLDMLKLKEIPKNDPNSQQNLNVIRVEDLTWVWIIVAAGWAASTLVFLVELCMGKKTIEVGK</sequence>
<evidence type="ECO:0000313" key="11">
    <source>
        <dbReference type="Proteomes" id="UP000095300"/>
    </source>
</evidence>
<reference evidence="10" key="1">
    <citation type="submission" date="2020-05" db="UniProtKB">
        <authorList>
            <consortium name="EnsemblMetazoa"/>
        </authorList>
    </citation>
    <scope>IDENTIFICATION</scope>
    <source>
        <strain evidence="10">USDA</strain>
    </source>
</reference>
<evidence type="ECO:0000256" key="4">
    <source>
        <dbReference type="ARBA" id="ARBA00022989"/>
    </source>
</evidence>
<evidence type="ECO:0000256" key="9">
    <source>
        <dbReference type="SAM" id="SignalP"/>
    </source>
</evidence>
<organism evidence="10 11">
    <name type="scientific">Stomoxys calcitrans</name>
    <name type="common">Stable fly</name>
    <name type="synonym">Conops calcitrans</name>
    <dbReference type="NCBI Taxonomy" id="35570"/>
    <lineage>
        <taxon>Eukaryota</taxon>
        <taxon>Metazoa</taxon>
        <taxon>Ecdysozoa</taxon>
        <taxon>Arthropoda</taxon>
        <taxon>Hexapoda</taxon>
        <taxon>Insecta</taxon>
        <taxon>Pterygota</taxon>
        <taxon>Neoptera</taxon>
        <taxon>Endopterygota</taxon>
        <taxon>Diptera</taxon>
        <taxon>Brachycera</taxon>
        <taxon>Muscomorpha</taxon>
        <taxon>Muscoidea</taxon>
        <taxon>Muscidae</taxon>
        <taxon>Stomoxys</taxon>
    </lineage>
</organism>
<evidence type="ECO:0000313" key="10">
    <source>
        <dbReference type="EnsemblMetazoa" id="SCAU015065-PA"/>
    </source>
</evidence>
<keyword evidence="2" id="KW-1003">Cell membrane</keyword>
<evidence type="ECO:0000256" key="7">
    <source>
        <dbReference type="ARBA" id="ARBA00023180"/>
    </source>
</evidence>
<evidence type="ECO:0000256" key="8">
    <source>
        <dbReference type="SAM" id="Phobius"/>
    </source>
</evidence>
<dbReference type="AlphaFoldDB" id="A0A1I8Q995"/>
<dbReference type="GO" id="GO:0005886">
    <property type="term" value="C:plasma membrane"/>
    <property type="evidence" value="ECO:0007669"/>
    <property type="project" value="UniProtKB-SubCell"/>
</dbReference>
<feature type="signal peptide" evidence="9">
    <location>
        <begin position="1"/>
        <end position="22"/>
    </location>
</feature>
<keyword evidence="7" id="KW-0325">Glycoprotein</keyword>
<keyword evidence="11" id="KW-1185">Reference proteome</keyword>
<comment type="subcellular location">
    <subcellularLocation>
        <location evidence="1">Cell membrane</location>
        <topology evidence="1">Multi-pass membrane protein</topology>
    </subcellularLocation>
</comment>
<feature type="transmembrane region" description="Helical" evidence="8">
    <location>
        <begin position="580"/>
        <end position="602"/>
    </location>
</feature>
<protein>
    <recommendedName>
        <fullName evidence="12">Ionotropic glutamate receptor C-terminal domain-containing protein</fullName>
    </recommendedName>
</protein>
<evidence type="ECO:0000256" key="1">
    <source>
        <dbReference type="ARBA" id="ARBA00004651"/>
    </source>
</evidence>
<evidence type="ECO:0008006" key="12">
    <source>
        <dbReference type="Google" id="ProtNLM"/>
    </source>
</evidence>
<keyword evidence="5 8" id="KW-0472">Membrane</keyword>
<keyword evidence="6" id="KW-0675">Receptor</keyword>
<dbReference type="PANTHER" id="PTHR42643:SF41">
    <property type="entry name" value="IONOTROPIC RECEPTOR 20A-RELATED"/>
    <property type="match status" value="1"/>
</dbReference>
<proteinExistence type="predicted"/>
<feature type="transmembrane region" description="Helical" evidence="8">
    <location>
        <begin position="385"/>
        <end position="407"/>
    </location>
</feature>
<evidence type="ECO:0000256" key="3">
    <source>
        <dbReference type="ARBA" id="ARBA00022692"/>
    </source>
</evidence>
<keyword evidence="3 8" id="KW-0812">Transmembrane</keyword>
<feature type="chain" id="PRO_5016108036" description="Ionotropic glutamate receptor C-terminal domain-containing protein" evidence="9">
    <location>
        <begin position="23"/>
        <end position="611"/>
    </location>
</feature>
<evidence type="ECO:0000256" key="2">
    <source>
        <dbReference type="ARBA" id="ARBA00022475"/>
    </source>
</evidence>